<accession>A0A927MXP5</accession>
<feature type="transmembrane region" description="Helical" evidence="7">
    <location>
        <begin position="250"/>
        <end position="272"/>
    </location>
</feature>
<dbReference type="CDD" id="cd06261">
    <property type="entry name" value="TM_PBP2"/>
    <property type="match status" value="1"/>
</dbReference>
<dbReference type="RefSeq" id="WP_192752540.1">
    <property type="nucleotide sequence ID" value="NZ_BAABJL010000119.1"/>
</dbReference>
<keyword evidence="5 7" id="KW-1133">Transmembrane helix</keyword>
<dbReference type="InterPro" id="IPR000515">
    <property type="entry name" value="MetI-like"/>
</dbReference>
<feature type="transmembrane region" description="Helical" evidence="7">
    <location>
        <begin position="307"/>
        <end position="326"/>
    </location>
</feature>
<dbReference type="Pfam" id="PF00528">
    <property type="entry name" value="BPD_transp_1"/>
    <property type="match status" value="1"/>
</dbReference>
<feature type="transmembrane region" description="Helical" evidence="7">
    <location>
        <begin position="171"/>
        <end position="192"/>
    </location>
</feature>
<dbReference type="Proteomes" id="UP000638648">
    <property type="component" value="Unassembled WGS sequence"/>
</dbReference>
<evidence type="ECO:0000313" key="10">
    <source>
        <dbReference type="EMBL" id="MBE1608840.1"/>
    </source>
</evidence>
<evidence type="ECO:0000256" key="4">
    <source>
        <dbReference type="ARBA" id="ARBA00022692"/>
    </source>
</evidence>
<dbReference type="SUPFAM" id="SSF161098">
    <property type="entry name" value="MetI-like"/>
    <property type="match status" value="1"/>
</dbReference>
<dbReference type="PANTHER" id="PTHR43386:SF1">
    <property type="entry name" value="D,D-DIPEPTIDE TRANSPORT SYSTEM PERMEASE PROTEIN DDPC-RELATED"/>
    <property type="match status" value="1"/>
</dbReference>
<protein>
    <submittedName>
        <fullName evidence="10">Peptide/nickel transport system permease protein</fullName>
    </submittedName>
</protein>
<evidence type="ECO:0000259" key="9">
    <source>
        <dbReference type="PROSITE" id="PS50928"/>
    </source>
</evidence>
<evidence type="ECO:0000256" key="8">
    <source>
        <dbReference type="SAM" id="MobiDB-lite"/>
    </source>
</evidence>
<keyword evidence="6 7" id="KW-0472">Membrane</keyword>
<dbReference type="InterPro" id="IPR050366">
    <property type="entry name" value="BP-dependent_transpt_permease"/>
</dbReference>
<feature type="transmembrane region" description="Helical" evidence="7">
    <location>
        <begin position="198"/>
        <end position="219"/>
    </location>
</feature>
<comment type="caution">
    <text evidence="10">The sequence shown here is derived from an EMBL/GenBank/DDBJ whole genome shotgun (WGS) entry which is preliminary data.</text>
</comment>
<evidence type="ECO:0000256" key="7">
    <source>
        <dbReference type="RuleBase" id="RU363032"/>
    </source>
</evidence>
<evidence type="ECO:0000313" key="11">
    <source>
        <dbReference type="Proteomes" id="UP000638648"/>
    </source>
</evidence>
<evidence type="ECO:0000256" key="1">
    <source>
        <dbReference type="ARBA" id="ARBA00004651"/>
    </source>
</evidence>
<proteinExistence type="inferred from homology"/>
<evidence type="ECO:0000256" key="3">
    <source>
        <dbReference type="ARBA" id="ARBA00022475"/>
    </source>
</evidence>
<dbReference type="GO" id="GO:0005886">
    <property type="term" value="C:plasma membrane"/>
    <property type="evidence" value="ECO:0007669"/>
    <property type="project" value="UniProtKB-SubCell"/>
</dbReference>
<comment type="subcellular location">
    <subcellularLocation>
        <location evidence="1 7">Cell membrane</location>
        <topology evidence="1 7">Multi-pass membrane protein</topology>
    </subcellularLocation>
</comment>
<dbReference type="PROSITE" id="PS50928">
    <property type="entry name" value="ABC_TM1"/>
    <property type="match status" value="1"/>
</dbReference>
<dbReference type="InterPro" id="IPR035906">
    <property type="entry name" value="MetI-like_sf"/>
</dbReference>
<dbReference type="PANTHER" id="PTHR43386">
    <property type="entry name" value="OLIGOPEPTIDE TRANSPORT SYSTEM PERMEASE PROTEIN APPC"/>
    <property type="match status" value="1"/>
</dbReference>
<dbReference type="EMBL" id="JADBEM010000001">
    <property type="protein sequence ID" value="MBE1608840.1"/>
    <property type="molecule type" value="Genomic_DNA"/>
</dbReference>
<keyword evidence="11" id="KW-1185">Reference proteome</keyword>
<evidence type="ECO:0000256" key="2">
    <source>
        <dbReference type="ARBA" id="ARBA00022448"/>
    </source>
</evidence>
<dbReference type="Gene3D" id="1.10.3720.10">
    <property type="entry name" value="MetI-like"/>
    <property type="match status" value="1"/>
</dbReference>
<comment type="similarity">
    <text evidence="7">Belongs to the binding-protein-dependent transport system permease family.</text>
</comment>
<gene>
    <name evidence="10" type="ORF">HEB94_005688</name>
</gene>
<organism evidence="10 11">
    <name type="scientific">Actinopolymorpha pittospori</name>
    <dbReference type="NCBI Taxonomy" id="648752"/>
    <lineage>
        <taxon>Bacteria</taxon>
        <taxon>Bacillati</taxon>
        <taxon>Actinomycetota</taxon>
        <taxon>Actinomycetes</taxon>
        <taxon>Propionibacteriales</taxon>
        <taxon>Actinopolymorphaceae</taxon>
        <taxon>Actinopolymorpha</taxon>
    </lineage>
</organism>
<name>A0A927MXP5_9ACTN</name>
<feature type="region of interest" description="Disordered" evidence="8">
    <location>
        <begin position="1"/>
        <end position="34"/>
    </location>
</feature>
<feature type="domain" description="ABC transmembrane type-1" evidence="9">
    <location>
        <begin position="136"/>
        <end position="326"/>
    </location>
</feature>
<dbReference type="AlphaFoldDB" id="A0A927MXP5"/>
<keyword evidence="2 7" id="KW-0813">Transport</keyword>
<keyword evidence="3" id="KW-1003">Cell membrane</keyword>
<dbReference type="GO" id="GO:0055085">
    <property type="term" value="P:transmembrane transport"/>
    <property type="evidence" value="ECO:0007669"/>
    <property type="project" value="InterPro"/>
</dbReference>
<feature type="transmembrane region" description="Helical" evidence="7">
    <location>
        <begin position="54"/>
        <end position="75"/>
    </location>
</feature>
<reference evidence="10" key="1">
    <citation type="submission" date="2020-10" db="EMBL/GenBank/DDBJ databases">
        <title>Sequencing the genomes of 1000 actinobacteria strains.</title>
        <authorList>
            <person name="Klenk H.-P."/>
        </authorList>
    </citation>
    <scope>NUCLEOTIDE SEQUENCE</scope>
    <source>
        <strain evidence="10">DSM 45354</strain>
    </source>
</reference>
<evidence type="ECO:0000256" key="6">
    <source>
        <dbReference type="ARBA" id="ARBA00023136"/>
    </source>
</evidence>
<feature type="compositionally biased region" description="Gly residues" evidence="8">
    <location>
        <begin position="21"/>
        <end position="30"/>
    </location>
</feature>
<dbReference type="InterPro" id="IPR025966">
    <property type="entry name" value="OppC_N"/>
</dbReference>
<evidence type="ECO:0000256" key="5">
    <source>
        <dbReference type="ARBA" id="ARBA00022989"/>
    </source>
</evidence>
<dbReference type="Pfam" id="PF12911">
    <property type="entry name" value="OppC_N"/>
    <property type="match status" value="1"/>
</dbReference>
<keyword evidence="4 7" id="KW-0812">Transmembrane</keyword>
<sequence length="342" mass="36481">MTTAVPDLPDLPDRSLPAEPGGPGSGGPSGSQGMTVVARTQGQMIWRRFFRHRAALAGMILLGGVLVLAFSSIGFGPVPGWWGKSYEATGAVVDAGRPTLSLVPSFLGGDGLRWGAHPFGQDNIGKDYFALTMRGAQQSIMVAFIVGVVATFVGTVVGSVAGYFRGRIEAVLMRFTDVMITIPTIVICAVVARMTLGSGIVMLGIVLGLVVWTQLARLVRGEFLSLREKEFVEAARAVGTSSMRTIFRHIMPNAVGVIVVSATLTIASAVLLETALSFLGFGVQAPDTSLGLLITQYRSAMITRPWLFWWPGLFIIAIALAVNFIGDGLRDAFDPRQARVRN</sequence>
<feature type="transmembrane region" description="Helical" evidence="7">
    <location>
        <begin position="140"/>
        <end position="164"/>
    </location>
</feature>